<sequence>MAAQSQCYKEQGHKTIQIKISRFWILERQRRVEGKTSPRLNKAIQEEVETVNQAVAKTTGLHLISKEILAKRGLISCLDYYLG</sequence>
<evidence type="ECO:0000313" key="2">
    <source>
        <dbReference type="Proteomes" id="UP000214689"/>
    </source>
</evidence>
<gene>
    <name evidence="1" type="ORF">AXF17_08735</name>
</gene>
<protein>
    <submittedName>
        <fullName evidence="1">Uncharacterized protein</fullName>
    </submittedName>
</protein>
<reference evidence="2" key="1">
    <citation type="submission" date="2016-05" db="EMBL/GenBank/DDBJ databases">
        <authorList>
            <person name="Holder M.E."/>
            <person name="Ajami N.J."/>
            <person name="Petrosino J.F."/>
        </authorList>
    </citation>
    <scope>NUCLEOTIDE SEQUENCE [LARGE SCALE GENOMIC DNA]</scope>
    <source>
        <strain evidence="2">ATCC 700696</strain>
    </source>
</reference>
<evidence type="ECO:0000313" key="1">
    <source>
        <dbReference type="EMBL" id="ASS38463.1"/>
    </source>
</evidence>
<name>A0A223ATZ2_9FIRM</name>
<dbReference type="RefSeq" id="WP_157682613.1">
    <property type="nucleotide sequence ID" value="NZ_CP016199.1"/>
</dbReference>
<dbReference type="AlphaFoldDB" id="A0A223ATZ2"/>
<accession>A0A223ATZ2</accession>
<dbReference type="EMBL" id="CP016199">
    <property type="protein sequence ID" value="ASS38463.1"/>
    <property type="molecule type" value="Genomic_DNA"/>
</dbReference>
<organism evidence="1 2">
    <name type="scientific">Mogibacterium pumilum</name>
    <dbReference type="NCBI Taxonomy" id="86332"/>
    <lineage>
        <taxon>Bacteria</taxon>
        <taxon>Bacillati</taxon>
        <taxon>Bacillota</taxon>
        <taxon>Clostridia</taxon>
        <taxon>Peptostreptococcales</taxon>
        <taxon>Anaerovoracaceae</taxon>
        <taxon>Mogibacterium</taxon>
    </lineage>
</organism>
<keyword evidence="2" id="KW-1185">Reference proteome</keyword>
<dbReference type="Proteomes" id="UP000214689">
    <property type="component" value="Chromosome"/>
</dbReference>
<proteinExistence type="predicted"/>
<dbReference type="OrthoDB" id="2224633at2"/>